<dbReference type="GO" id="GO:0000976">
    <property type="term" value="F:transcription cis-regulatory region binding"/>
    <property type="evidence" value="ECO:0007669"/>
    <property type="project" value="TreeGrafter"/>
</dbReference>
<evidence type="ECO:0000313" key="5">
    <source>
        <dbReference type="EMBL" id="PSR95180.1"/>
    </source>
</evidence>
<dbReference type="EMBL" id="NKQK01000023">
    <property type="protein sequence ID" value="PSR95180.1"/>
    <property type="molecule type" value="Genomic_DNA"/>
</dbReference>
<feature type="region of interest" description="Disordered" evidence="3">
    <location>
        <begin position="1"/>
        <end position="130"/>
    </location>
</feature>
<feature type="compositionally biased region" description="Basic and acidic residues" evidence="3">
    <location>
        <begin position="85"/>
        <end position="130"/>
    </location>
</feature>
<accession>A0A2R6PQY2</accession>
<protein>
    <submittedName>
        <fullName evidence="5">Transcription factor C16C4.22 like</fullName>
    </submittedName>
</protein>
<proteinExistence type="predicted"/>
<dbReference type="PANTHER" id="PTHR10252">
    <property type="entry name" value="HISTONE-LIKE TRANSCRIPTION FACTOR CCAAT-RELATED"/>
    <property type="match status" value="1"/>
</dbReference>
<dbReference type="SUPFAM" id="SSF47113">
    <property type="entry name" value="Histone-fold"/>
    <property type="match status" value="1"/>
</dbReference>
<dbReference type="Proteomes" id="UP000241394">
    <property type="component" value="Chromosome LG23"/>
</dbReference>
<dbReference type="Gene3D" id="1.10.20.10">
    <property type="entry name" value="Histone, subunit A"/>
    <property type="match status" value="1"/>
</dbReference>
<evidence type="ECO:0000313" key="6">
    <source>
        <dbReference type="Proteomes" id="UP000241394"/>
    </source>
</evidence>
<name>A0A2R6PQY2_ACTCC</name>
<reference evidence="6" key="2">
    <citation type="journal article" date="2018" name="BMC Genomics">
        <title>A manually annotated Actinidia chinensis var. chinensis (kiwifruit) genome highlights the challenges associated with draft genomes and gene prediction in plants.</title>
        <authorList>
            <person name="Pilkington S.M."/>
            <person name="Crowhurst R."/>
            <person name="Hilario E."/>
            <person name="Nardozza S."/>
            <person name="Fraser L."/>
            <person name="Peng Y."/>
            <person name="Gunaseelan K."/>
            <person name="Simpson R."/>
            <person name="Tahir J."/>
            <person name="Deroles S.C."/>
            <person name="Templeton K."/>
            <person name="Luo Z."/>
            <person name="Davy M."/>
            <person name="Cheng C."/>
            <person name="McNeilage M."/>
            <person name="Scaglione D."/>
            <person name="Liu Y."/>
            <person name="Zhang Q."/>
            <person name="Datson P."/>
            <person name="De Silva N."/>
            <person name="Gardiner S.E."/>
            <person name="Bassett H."/>
            <person name="Chagne D."/>
            <person name="McCallum J."/>
            <person name="Dzierzon H."/>
            <person name="Deng C."/>
            <person name="Wang Y.Y."/>
            <person name="Barron L."/>
            <person name="Manako K."/>
            <person name="Bowen J."/>
            <person name="Foster T.M."/>
            <person name="Erridge Z.A."/>
            <person name="Tiffin H."/>
            <person name="Waite C.N."/>
            <person name="Davies K.M."/>
            <person name="Grierson E.P."/>
            <person name="Laing W.A."/>
            <person name="Kirk R."/>
            <person name="Chen X."/>
            <person name="Wood M."/>
            <person name="Montefiori M."/>
            <person name="Brummell D.A."/>
            <person name="Schwinn K.E."/>
            <person name="Catanach A."/>
            <person name="Fullerton C."/>
            <person name="Li D."/>
            <person name="Meiyalaghan S."/>
            <person name="Nieuwenhuizen N."/>
            <person name="Read N."/>
            <person name="Prakash R."/>
            <person name="Hunter D."/>
            <person name="Zhang H."/>
            <person name="McKenzie M."/>
            <person name="Knabel M."/>
            <person name="Harris A."/>
            <person name="Allan A.C."/>
            <person name="Gleave A."/>
            <person name="Chen A."/>
            <person name="Janssen B.J."/>
            <person name="Plunkett B."/>
            <person name="Ampomah-Dwamena C."/>
            <person name="Voogd C."/>
            <person name="Leif D."/>
            <person name="Lafferty D."/>
            <person name="Souleyre E.J.F."/>
            <person name="Varkonyi-Gasic E."/>
            <person name="Gambi F."/>
            <person name="Hanley J."/>
            <person name="Yao J.L."/>
            <person name="Cheung J."/>
            <person name="David K.M."/>
            <person name="Warren B."/>
            <person name="Marsh K."/>
            <person name="Snowden K.C."/>
            <person name="Lin-Wang K."/>
            <person name="Brian L."/>
            <person name="Martinez-Sanchez M."/>
            <person name="Wang M."/>
            <person name="Ileperuma N."/>
            <person name="Macnee N."/>
            <person name="Campin R."/>
            <person name="McAtee P."/>
            <person name="Drummond R.S.M."/>
            <person name="Espley R.V."/>
            <person name="Ireland H.S."/>
            <person name="Wu R."/>
            <person name="Atkinson R.G."/>
            <person name="Karunairetnam S."/>
            <person name="Bulley S."/>
            <person name="Chunkath S."/>
            <person name="Hanley Z."/>
            <person name="Storey R."/>
            <person name="Thrimawithana A.H."/>
            <person name="Thomson S."/>
            <person name="David C."/>
            <person name="Testolin R."/>
            <person name="Huang H."/>
            <person name="Hellens R.P."/>
            <person name="Schaffer R.J."/>
        </authorList>
    </citation>
    <scope>NUCLEOTIDE SEQUENCE [LARGE SCALE GENOMIC DNA]</scope>
    <source>
        <strain evidence="6">cv. Red5</strain>
    </source>
</reference>
<feature type="compositionally biased region" description="Acidic residues" evidence="3">
    <location>
        <begin position="53"/>
        <end position="65"/>
    </location>
</feature>
<reference evidence="5 6" key="1">
    <citation type="submission" date="2017-07" db="EMBL/GenBank/DDBJ databases">
        <title>An improved, manually edited Actinidia chinensis var. chinensis (kiwifruit) genome highlights the challenges associated with draft genomes and gene prediction in plants.</title>
        <authorList>
            <person name="Pilkington S."/>
            <person name="Crowhurst R."/>
            <person name="Hilario E."/>
            <person name="Nardozza S."/>
            <person name="Fraser L."/>
            <person name="Peng Y."/>
            <person name="Gunaseelan K."/>
            <person name="Simpson R."/>
            <person name="Tahir J."/>
            <person name="Deroles S."/>
            <person name="Templeton K."/>
            <person name="Luo Z."/>
            <person name="Davy M."/>
            <person name="Cheng C."/>
            <person name="Mcneilage M."/>
            <person name="Scaglione D."/>
            <person name="Liu Y."/>
            <person name="Zhang Q."/>
            <person name="Datson P."/>
            <person name="De Silva N."/>
            <person name="Gardiner S."/>
            <person name="Bassett H."/>
            <person name="Chagne D."/>
            <person name="Mccallum J."/>
            <person name="Dzierzon H."/>
            <person name="Deng C."/>
            <person name="Wang Y.-Y."/>
            <person name="Barron N."/>
            <person name="Manako K."/>
            <person name="Bowen J."/>
            <person name="Foster T."/>
            <person name="Erridge Z."/>
            <person name="Tiffin H."/>
            <person name="Waite C."/>
            <person name="Davies K."/>
            <person name="Grierson E."/>
            <person name="Laing W."/>
            <person name="Kirk R."/>
            <person name="Chen X."/>
            <person name="Wood M."/>
            <person name="Montefiori M."/>
            <person name="Brummell D."/>
            <person name="Schwinn K."/>
            <person name="Catanach A."/>
            <person name="Fullerton C."/>
            <person name="Li D."/>
            <person name="Meiyalaghan S."/>
            <person name="Nieuwenhuizen N."/>
            <person name="Read N."/>
            <person name="Prakash R."/>
            <person name="Hunter D."/>
            <person name="Zhang H."/>
            <person name="Mckenzie M."/>
            <person name="Knabel M."/>
            <person name="Harris A."/>
            <person name="Allan A."/>
            <person name="Chen A."/>
            <person name="Janssen B."/>
            <person name="Plunkett B."/>
            <person name="Dwamena C."/>
            <person name="Voogd C."/>
            <person name="Leif D."/>
            <person name="Lafferty D."/>
            <person name="Souleyre E."/>
            <person name="Varkonyi-Gasic E."/>
            <person name="Gambi F."/>
            <person name="Hanley J."/>
            <person name="Yao J.-L."/>
            <person name="Cheung J."/>
            <person name="David K."/>
            <person name="Warren B."/>
            <person name="Marsh K."/>
            <person name="Snowden K."/>
            <person name="Lin-Wang K."/>
            <person name="Brian L."/>
            <person name="Martinez-Sanchez M."/>
            <person name="Wang M."/>
            <person name="Ileperuma N."/>
            <person name="Macnee N."/>
            <person name="Campin R."/>
            <person name="Mcatee P."/>
            <person name="Drummond R."/>
            <person name="Espley R."/>
            <person name="Ireland H."/>
            <person name="Wu R."/>
            <person name="Atkinson R."/>
            <person name="Karunairetnam S."/>
            <person name="Bulley S."/>
            <person name="Chunkath S."/>
            <person name="Hanley Z."/>
            <person name="Storey R."/>
            <person name="Thrimawithana A."/>
            <person name="Thomson S."/>
            <person name="David C."/>
            <person name="Testolin R."/>
        </authorList>
    </citation>
    <scope>NUCLEOTIDE SEQUENCE [LARGE SCALE GENOMIC DNA]</scope>
    <source>
        <strain evidence="6">cv. Red5</strain>
        <tissue evidence="5">Young leaf</tissue>
    </source>
</reference>
<feature type="compositionally biased region" description="Basic and acidic residues" evidence="3">
    <location>
        <begin position="1"/>
        <end position="12"/>
    </location>
</feature>
<dbReference type="OrthoDB" id="636685at2759"/>
<dbReference type="Pfam" id="PF00808">
    <property type="entry name" value="CBFD_NFYB_HMF"/>
    <property type="match status" value="1"/>
</dbReference>
<keyword evidence="2" id="KW-0539">Nucleus</keyword>
<evidence type="ECO:0000256" key="2">
    <source>
        <dbReference type="ARBA" id="ARBA00023242"/>
    </source>
</evidence>
<dbReference type="GO" id="GO:0046982">
    <property type="term" value="F:protein heterodimerization activity"/>
    <property type="evidence" value="ECO:0007669"/>
    <property type="project" value="InterPro"/>
</dbReference>
<organism evidence="5 6">
    <name type="scientific">Actinidia chinensis var. chinensis</name>
    <name type="common">Chinese soft-hair kiwi</name>
    <dbReference type="NCBI Taxonomy" id="1590841"/>
    <lineage>
        <taxon>Eukaryota</taxon>
        <taxon>Viridiplantae</taxon>
        <taxon>Streptophyta</taxon>
        <taxon>Embryophyta</taxon>
        <taxon>Tracheophyta</taxon>
        <taxon>Spermatophyta</taxon>
        <taxon>Magnoliopsida</taxon>
        <taxon>eudicotyledons</taxon>
        <taxon>Gunneridae</taxon>
        <taxon>Pentapetalae</taxon>
        <taxon>asterids</taxon>
        <taxon>Ericales</taxon>
        <taxon>Actinidiaceae</taxon>
        <taxon>Actinidia</taxon>
    </lineage>
</organism>
<dbReference type="InterPro" id="IPR009072">
    <property type="entry name" value="Histone-fold"/>
</dbReference>
<keyword evidence="6" id="KW-1185">Reference proteome</keyword>
<dbReference type="PANTHER" id="PTHR10252:SF93">
    <property type="entry name" value="DNA POLYMERASE II SUBUNIT B3-1"/>
    <property type="match status" value="1"/>
</dbReference>
<dbReference type="InParanoid" id="A0A2R6PQY2"/>
<feature type="domain" description="Transcription factor CBF/NF-Y/archaeal histone" evidence="4">
    <location>
        <begin position="132"/>
        <end position="194"/>
    </location>
</feature>
<comment type="caution">
    <text evidence="5">The sequence shown here is derived from an EMBL/GenBank/DDBJ whole genome shotgun (WGS) entry which is preliminary data.</text>
</comment>
<sequence length="225" mass="25684">MAKGNEIEDRTTGGRKGAKIQNNKHKNNKSNSINGTDNDHQDEPQALTVTDNSETEDGDEEDEVAQDDHRNDNRHDGDEEEDVEEAKSSEIMNRRGDKAENGDERGKWGVTKEEKKKNEKSKKNESDDSHCFPTHRISRIIKSEDSDIRITQEAVFLVNKATEKFLELLCKEAYAGAFLDRKNQVWYEHLSSVVSKRKRFDFLSDFVPEKVKAEDALAEMPIAET</sequence>
<dbReference type="AlphaFoldDB" id="A0A2R6PQY2"/>
<evidence type="ECO:0000256" key="1">
    <source>
        <dbReference type="ARBA" id="ARBA00004123"/>
    </source>
</evidence>
<evidence type="ECO:0000256" key="3">
    <source>
        <dbReference type="SAM" id="MobiDB-lite"/>
    </source>
</evidence>
<dbReference type="STRING" id="1590841.A0A2R6PQY2"/>
<dbReference type="OMA" id="SFLICCC"/>
<dbReference type="InterPro" id="IPR050568">
    <property type="entry name" value="Transcr_DNA_Rep_Reg"/>
</dbReference>
<dbReference type="GO" id="GO:0006355">
    <property type="term" value="P:regulation of DNA-templated transcription"/>
    <property type="evidence" value="ECO:0007669"/>
    <property type="project" value="TreeGrafter"/>
</dbReference>
<feature type="compositionally biased region" description="Basic and acidic residues" evidence="3">
    <location>
        <begin position="66"/>
        <end position="77"/>
    </location>
</feature>
<dbReference type="Gramene" id="PSR95180">
    <property type="protein sequence ID" value="PSR95180"/>
    <property type="gene ID" value="CEY00_Acc25937"/>
</dbReference>
<dbReference type="FunCoup" id="A0A2R6PQY2">
    <property type="interactions" value="120"/>
</dbReference>
<comment type="subcellular location">
    <subcellularLocation>
        <location evidence="1">Nucleus</location>
    </subcellularLocation>
</comment>
<dbReference type="GO" id="GO:0005634">
    <property type="term" value="C:nucleus"/>
    <property type="evidence" value="ECO:0007669"/>
    <property type="project" value="UniProtKB-SubCell"/>
</dbReference>
<dbReference type="InterPro" id="IPR003958">
    <property type="entry name" value="CBFA_NFYB_domain"/>
</dbReference>
<feature type="compositionally biased region" description="Basic residues" evidence="3">
    <location>
        <begin position="16"/>
        <end position="28"/>
    </location>
</feature>
<evidence type="ECO:0000259" key="4">
    <source>
        <dbReference type="Pfam" id="PF00808"/>
    </source>
</evidence>
<gene>
    <name evidence="5" type="ORF">CEY00_Acc25937</name>
</gene>